<name>A0A9P1FVQ6_9DINO</name>
<evidence type="ECO:0008006" key="6">
    <source>
        <dbReference type="Google" id="ProtNLM"/>
    </source>
</evidence>
<feature type="region of interest" description="Disordered" evidence="1">
    <location>
        <begin position="169"/>
        <end position="244"/>
    </location>
</feature>
<dbReference type="EMBL" id="CAMXCT010001458">
    <property type="protein sequence ID" value="CAI3990288.1"/>
    <property type="molecule type" value="Genomic_DNA"/>
</dbReference>
<feature type="region of interest" description="Disordered" evidence="1">
    <location>
        <begin position="1"/>
        <end position="28"/>
    </location>
</feature>
<gene>
    <name evidence="3" type="ORF">C1SCF055_LOCUS17287</name>
</gene>
<keyword evidence="2" id="KW-1133">Transmembrane helix</keyword>
<keyword evidence="5" id="KW-1185">Reference proteome</keyword>
<dbReference type="EMBL" id="CAMXCT030001458">
    <property type="protein sequence ID" value="CAL4777600.1"/>
    <property type="molecule type" value="Genomic_DNA"/>
</dbReference>
<evidence type="ECO:0000313" key="4">
    <source>
        <dbReference type="EMBL" id="CAL4777600.1"/>
    </source>
</evidence>
<evidence type="ECO:0000256" key="1">
    <source>
        <dbReference type="SAM" id="MobiDB-lite"/>
    </source>
</evidence>
<protein>
    <recommendedName>
        <fullName evidence="6">SAP domain-containing protein</fullName>
    </recommendedName>
</protein>
<comment type="caution">
    <text evidence="3">The sequence shown here is derived from an EMBL/GenBank/DDBJ whole genome shotgun (WGS) entry which is preliminary data.</text>
</comment>
<dbReference type="Proteomes" id="UP001152797">
    <property type="component" value="Unassembled WGS sequence"/>
</dbReference>
<feature type="region of interest" description="Disordered" evidence="1">
    <location>
        <begin position="444"/>
        <end position="466"/>
    </location>
</feature>
<feature type="compositionally biased region" description="Basic and acidic residues" evidence="1">
    <location>
        <begin position="191"/>
        <end position="207"/>
    </location>
</feature>
<evidence type="ECO:0000313" key="5">
    <source>
        <dbReference type="Proteomes" id="UP001152797"/>
    </source>
</evidence>
<sequence>MQTPQTPSSATAGGSPSSSAPQQSATQFRVARIHECDTEFHQASDDEQQDTLTVRAVRADVEANVEMQPAAPLAPEDAEIVGVDIDAQRADVGGAEVQGNLVLSPERGDHLNVNGVEIYKDTALATMREACSFFQLSTSGGKKRCFERLWEFQKRLELQTALIAAKEAEAAQQRLPRPQHLADPPSEEAQEEQREEKEQQAMGKEDQGQEPLRPVGDTAQTPTAAGGKDDGVHIPVSAGNPSVFGEEDGVDMSFLKEMEGLGPTLGVEAVSMDGLEMCPNESFEAVERHDSWVWMAIFTLLVVWCFFTWKLWCVWKKLTCKVEELEKRLWEVKSDMYHCWSQVADEDQYISTQEKRIDTLHNQVMMLEGKLTEAEQVASMDHDYLRGLHFGLVEIGGFVRFPMGIEAEHALAMDAQEKSNLLAHNTMGAYQYLSLIHQRTHAEAGQETDRVLREENTEEFETPGQT</sequence>
<feature type="compositionally biased region" description="Basic and acidic residues" evidence="1">
    <location>
        <begin position="444"/>
        <end position="455"/>
    </location>
</feature>
<keyword evidence="2" id="KW-0812">Transmembrane</keyword>
<dbReference type="EMBL" id="CAMXCT020001458">
    <property type="protein sequence ID" value="CAL1143663.1"/>
    <property type="molecule type" value="Genomic_DNA"/>
</dbReference>
<reference evidence="4 5" key="2">
    <citation type="submission" date="2024-05" db="EMBL/GenBank/DDBJ databases">
        <authorList>
            <person name="Chen Y."/>
            <person name="Shah S."/>
            <person name="Dougan E. K."/>
            <person name="Thang M."/>
            <person name="Chan C."/>
        </authorList>
    </citation>
    <scope>NUCLEOTIDE SEQUENCE [LARGE SCALE GENOMIC DNA]</scope>
</reference>
<accession>A0A9P1FVQ6</accession>
<feature type="compositionally biased region" description="Low complexity" evidence="1">
    <location>
        <begin position="1"/>
        <end position="27"/>
    </location>
</feature>
<reference evidence="3" key="1">
    <citation type="submission" date="2022-10" db="EMBL/GenBank/DDBJ databases">
        <authorList>
            <person name="Chen Y."/>
            <person name="Dougan E. K."/>
            <person name="Chan C."/>
            <person name="Rhodes N."/>
            <person name="Thang M."/>
        </authorList>
    </citation>
    <scope>NUCLEOTIDE SEQUENCE</scope>
</reference>
<dbReference type="AlphaFoldDB" id="A0A9P1FVQ6"/>
<feature type="compositionally biased region" description="Acidic residues" evidence="1">
    <location>
        <begin position="456"/>
        <end position="466"/>
    </location>
</feature>
<keyword evidence="2" id="KW-0472">Membrane</keyword>
<organism evidence="3">
    <name type="scientific">Cladocopium goreaui</name>
    <dbReference type="NCBI Taxonomy" id="2562237"/>
    <lineage>
        <taxon>Eukaryota</taxon>
        <taxon>Sar</taxon>
        <taxon>Alveolata</taxon>
        <taxon>Dinophyceae</taxon>
        <taxon>Suessiales</taxon>
        <taxon>Symbiodiniaceae</taxon>
        <taxon>Cladocopium</taxon>
    </lineage>
</organism>
<feature type="transmembrane region" description="Helical" evidence="2">
    <location>
        <begin position="292"/>
        <end position="312"/>
    </location>
</feature>
<evidence type="ECO:0000313" key="3">
    <source>
        <dbReference type="EMBL" id="CAI3990288.1"/>
    </source>
</evidence>
<evidence type="ECO:0000256" key="2">
    <source>
        <dbReference type="SAM" id="Phobius"/>
    </source>
</evidence>
<proteinExistence type="predicted"/>